<dbReference type="RefSeq" id="WP_290400207.1">
    <property type="nucleotide sequence ID" value="NZ_JAUHLN010000002.1"/>
</dbReference>
<protein>
    <submittedName>
        <fullName evidence="1">DUF4003 family protein</fullName>
    </submittedName>
</protein>
<evidence type="ECO:0000313" key="1">
    <source>
        <dbReference type="EMBL" id="MDN4074136.1"/>
    </source>
</evidence>
<dbReference type="InterPro" id="IPR025062">
    <property type="entry name" value="DUF4003"/>
</dbReference>
<proteinExistence type="predicted"/>
<reference evidence="1" key="1">
    <citation type="submission" date="2023-06" db="EMBL/GenBank/DDBJ databases">
        <title>Draft Genome Sequences of Representative Paenibacillus Polymyxa, Bacillus cereus, Fictibacillus sp., and Brevibacillus agri Strains Isolated from Amazonian Dark Earth.</title>
        <authorList>
            <person name="Pellegrinetti T.A."/>
            <person name="Cunha I.C.M."/>
            <person name="Chaves M.G."/>
            <person name="Freitas A.S."/>
            <person name="Silva A.V.R."/>
            <person name="Tsai S.M."/>
            <person name="Mendes L.W."/>
        </authorList>
    </citation>
    <scope>NUCLEOTIDE SEQUENCE</scope>
    <source>
        <strain evidence="1">CENA-BCM004</strain>
    </source>
</reference>
<organism evidence="1 2">
    <name type="scientific">Fictibacillus terranigra</name>
    <dbReference type="NCBI Taxonomy" id="3058424"/>
    <lineage>
        <taxon>Bacteria</taxon>
        <taxon>Bacillati</taxon>
        <taxon>Bacillota</taxon>
        <taxon>Bacilli</taxon>
        <taxon>Bacillales</taxon>
        <taxon>Fictibacillaceae</taxon>
        <taxon>Fictibacillus</taxon>
    </lineage>
</organism>
<keyword evidence="2" id="KW-1185">Reference proteome</keyword>
<name>A0ABT8E886_9BACL</name>
<dbReference type="Proteomes" id="UP001168694">
    <property type="component" value="Unassembled WGS sequence"/>
</dbReference>
<dbReference type="EMBL" id="JAUHLN010000002">
    <property type="protein sequence ID" value="MDN4074136.1"/>
    <property type="molecule type" value="Genomic_DNA"/>
</dbReference>
<evidence type="ECO:0000313" key="2">
    <source>
        <dbReference type="Proteomes" id="UP001168694"/>
    </source>
</evidence>
<accession>A0ABT8E886</accession>
<dbReference type="Pfam" id="PF13170">
    <property type="entry name" value="DUF4003"/>
    <property type="match status" value="1"/>
</dbReference>
<sequence>MLTPSFEQKLTTYTDIYSQLKTAFKWKMGDPKTLMMIASMYVINEKPFDLRRFESLSDYIKEQVGAFNTLKSSYRYTTAAMLDVRFENSEEKFHRLLEVYEKMVAGKFSRGASTYIAAQVMLEQIENGRMEDIERVMQVYKGMSSNHFFLTSSTDYPLAVLLAEREGTVNDLMKQIEYFYKCLNQQGFAKGNDLQFLSHILSLGDENKADALIEQCTKVADAFRTQWKKPKGMHYPLTGLLALLKEGEKEVATVLKAADRLSDEKHFKWHKDMNILMAANFLLSEKMHDTTLLGAGIFAAIEAIMQAQQAAAIAAIAATTAASSSSAGS</sequence>
<gene>
    <name evidence="1" type="ORF">QYF49_14115</name>
</gene>
<comment type="caution">
    <text evidence="1">The sequence shown here is derived from an EMBL/GenBank/DDBJ whole genome shotgun (WGS) entry which is preliminary data.</text>
</comment>